<dbReference type="Proteomes" id="UP000684084">
    <property type="component" value="Unassembled WGS sequence"/>
</dbReference>
<dbReference type="AlphaFoldDB" id="A0A915Z478"/>
<accession>A0A915Z478</accession>
<dbReference type="EMBL" id="CAGKOT010000017">
    <property type="protein sequence ID" value="CAB5361957.1"/>
    <property type="molecule type" value="Genomic_DNA"/>
</dbReference>
<organism evidence="1 2">
    <name type="scientific">Rhizophagus irregularis</name>
    <dbReference type="NCBI Taxonomy" id="588596"/>
    <lineage>
        <taxon>Eukaryota</taxon>
        <taxon>Fungi</taxon>
        <taxon>Fungi incertae sedis</taxon>
        <taxon>Mucoromycota</taxon>
        <taxon>Glomeromycotina</taxon>
        <taxon>Glomeromycetes</taxon>
        <taxon>Glomerales</taxon>
        <taxon>Glomeraceae</taxon>
        <taxon>Rhizophagus</taxon>
    </lineage>
</organism>
<name>A0A915Z478_9GLOM</name>
<sequence length="106" mass="12057">MEIPPEFFDEIKHQIQSIGTKGGYKIIPCYGITKDPATEDFMMPENRPTSHDLKYQIGSSPPTSEITYTTHPQAIYKSRLLPLLPNHPSQFENADSRLIDLEIPDL</sequence>
<comment type="caution">
    <text evidence="1">The sequence shown here is derived from an EMBL/GenBank/DDBJ whole genome shotgun (WGS) entry which is preliminary data.</text>
</comment>
<evidence type="ECO:0000313" key="2">
    <source>
        <dbReference type="Proteomes" id="UP000684084"/>
    </source>
</evidence>
<dbReference type="OrthoDB" id="2378341at2759"/>
<protein>
    <submittedName>
        <fullName evidence="1">Uncharacterized protein</fullName>
    </submittedName>
</protein>
<proteinExistence type="predicted"/>
<evidence type="ECO:0000313" key="1">
    <source>
        <dbReference type="EMBL" id="CAB5361957.1"/>
    </source>
</evidence>
<reference evidence="1" key="1">
    <citation type="submission" date="2020-05" db="EMBL/GenBank/DDBJ databases">
        <authorList>
            <person name="Rincon C."/>
            <person name="Sanders R I."/>
            <person name="Robbins C."/>
            <person name="Chaturvedi A."/>
        </authorList>
    </citation>
    <scope>NUCLEOTIDE SEQUENCE</scope>
    <source>
        <strain evidence="1">CHB12</strain>
    </source>
</reference>
<gene>
    <name evidence="1" type="ORF">CHRIB12_LOCUS8872</name>
</gene>